<keyword evidence="3" id="KW-1185">Reference proteome</keyword>
<sequence>MADVGAEIQRVEEEIDKVQDDIEQRLSGLKALDAQLQSSGLSESEAGWLRARERHLYREVEQLGTEEGQLYRELEPPKLRLRQDPQHQDLFFFEPVDTAGSATAAASAGVGGAFFLDPEGRQVEELQVWLGFAEKGLRAGQPTPPLFVHGLVKTGKSYLLNQVLPAVANARYGSGGGGRQHTTGTGALPEPNFLHVDVLDCNRSGGCGGFLVDFLRKLKRSAADQQLYAAASTPIPSDRSAGAVADAIDVFLRHLPRDRLNFLLVDEAQSFYLLEGPVPVSEEFPPRGPPLDWGAVEHMRRILKRILLASPPWIAWAVTGSAMGTLWANVAATPTHGTALMLSHFRINLSPTVSRGVLQVGWEQLKAQAASWDPPLPSDLVWRSPPQIAMLAYLCKEWRYSHTASTAAELVQQTLTQKLIPEDLRMVLQVLGKPTSRVLLLRQLLDPTAGADCWELPPAFEALLGPSATERDGRLYLDDPLLFAQVVQAATTESGELLDPITPIPSLSSSLFGELAALGECCRDKGFGSYGDLRSLLQDMASALALTPDGLREADWFAQVRDHRCNSRGSKADFERDYGAQPDVQVGLRWYHVLLHNVLSHAPFPEQAEFLEAYPPQLAAFHSSGRISQALTRTYGSAVLTKTYDNLKPRRRPARVAPAAAAATPRAQVQPRAGPARPMALHWGKRLGRAAVNLLRHV</sequence>
<organism evidence="2 3">
    <name type="scientific">Edaphochlamys debaryana</name>
    <dbReference type="NCBI Taxonomy" id="47281"/>
    <lineage>
        <taxon>Eukaryota</taxon>
        <taxon>Viridiplantae</taxon>
        <taxon>Chlorophyta</taxon>
        <taxon>core chlorophytes</taxon>
        <taxon>Chlorophyceae</taxon>
        <taxon>CS clade</taxon>
        <taxon>Chlamydomonadales</taxon>
        <taxon>Chlamydomonadales incertae sedis</taxon>
        <taxon>Edaphochlamys</taxon>
    </lineage>
</organism>
<dbReference type="Proteomes" id="UP000612055">
    <property type="component" value="Unassembled WGS sequence"/>
</dbReference>
<evidence type="ECO:0000313" key="2">
    <source>
        <dbReference type="EMBL" id="KAG2487524.1"/>
    </source>
</evidence>
<dbReference type="EMBL" id="JAEHOE010000095">
    <property type="protein sequence ID" value="KAG2487524.1"/>
    <property type="molecule type" value="Genomic_DNA"/>
</dbReference>
<protein>
    <submittedName>
        <fullName evidence="2">Uncharacterized protein</fullName>
    </submittedName>
</protein>
<dbReference type="OrthoDB" id="537030at2759"/>
<name>A0A836BU44_9CHLO</name>
<feature type="region of interest" description="Disordered" evidence="1">
    <location>
        <begin position="650"/>
        <end position="675"/>
    </location>
</feature>
<dbReference type="AlphaFoldDB" id="A0A836BU44"/>
<comment type="caution">
    <text evidence="2">The sequence shown here is derived from an EMBL/GenBank/DDBJ whole genome shotgun (WGS) entry which is preliminary data.</text>
</comment>
<gene>
    <name evidence="2" type="ORF">HYH03_013805</name>
</gene>
<accession>A0A836BU44</accession>
<proteinExistence type="predicted"/>
<feature type="compositionally biased region" description="Low complexity" evidence="1">
    <location>
        <begin position="655"/>
        <end position="673"/>
    </location>
</feature>
<evidence type="ECO:0000313" key="3">
    <source>
        <dbReference type="Proteomes" id="UP000612055"/>
    </source>
</evidence>
<evidence type="ECO:0000256" key="1">
    <source>
        <dbReference type="SAM" id="MobiDB-lite"/>
    </source>
</evidence>
<reference evidence="2" key="1">
    <citation type="journal article" date="2020" name="bioRxiv">
        <title>Comparative genomics of Chlamydomonas.</title>
        <authorList>
            <person name="Craig R.J."/>
            <person name="Hasan A.R."/>
            <person name="Ness R.W."/>
            <person name="Keightley P.D."/>
        </authorList>
    </citation>
    <scope>NUCLEOTIDE SEQUENCE</scope>
    <source>
        <strain evidence="2">CCAP 11/70</strain>
    </source>
</reference>